<evidence type="ECO:0000313" key="3">
    <source>
        <dbReference type="Proteomes" id="UP000256321"/>
    </source>
</evidence>
<dbReference type="InterPro" id="IPR013022">
    <property type="entry name" value="Xyl_isomerase-like_TIM-brl"/>
</dbReference>
<dbReference type="Proteomes" id="UP000256321">
    <property type="component" value="Unassembled WGS sequence"/>
</dbReference>
<dbReference type="Gene3D" id="3.20.20.150">
    <property type="entry name" value="Divalent-metal-dependent TIM barrel enzymes"/>
    <property type="match status" value="1"/>
</dbReference>
<dbReference type="InterPro" id="IPR036237">
    <property type="entry name" value="Xyl_isomerase-like_sf"/>
</dbReference>
<sequence length="354" mass="40348">MNVSLIQKKQTKCWDMNIEDLGLFNFLVMNNSRRSFIKTSVILATGAILAPNAYAKKVYNPIISNIPGNKVNSQTICVFTKCLQYLNYEQLAQTLAKAGYNGADLSVRDGGHVQPEKVKSDLPRLVKTLQKEGISTPMMVTTIIDAKDKYTESILATAAEMGIQHYRMGYINYDKTKTIPQNIDIVKRSFEQLEKLNRKYDIHGSYQNHSGTRVGGPVWDLYLLVKDLDPQYIGVQYDIRHAICEGGQSWSLGMELLAPWIKSCPIKDFIWQKTGDHWQIQDMPLGYGMVDFDAFLRKYVELKLSGPFSIHLEYDLGGADKGSRTPTMSHEKIAHCLKQDIDWFREKLKEHNLD</sequence>
<reference evidence="2 3" key="1">
    <citation type="submission" date="2018-07" db="EMBL/GenBank/DDBJ databases">
        <title>Parabacteroides acidifaciens nov. sp., isolated from human feces.</title>
        <authorList>
            <person name="Wang Y.J."/>
        </authorList>
    </citation>
    <scope>NUCLEOTIDE SEQUENCE [LARGE SCALE GENOMIC DNA]</scope>
    <source>
        <strain evidence="2 3">426-9</strain>
    </source>
</reference>
<organism evidence="2 3">
    <name type="scientific">Parabacteroides acidifaciens</name>
    <dbReference type="NCBI Taxonomy" id="2290935"/>
    <lineage>
        <taxon>Bacteria</taxon>
        <taxon>Pseudomonadati</taxon>
        <taxon>Bacteroidota</taxon>
        <taxon>Bacteroidia</taxon>
        <taxon>Bacteroidales</taxon>
        <taxon>Tannerellaceae</taxon>
        <taxon>Parabacteroides</taxon>
    </lineage>
</organism>
<dbReference type="PANTHER" id="PTHR12110">
    <property type="entry name" value="HYDROXYPYRUVATE ISOMERASE"/>
    <property type="match status" value="1"/>
</dbReference>
<dbReference type="GO" id="GO:0016853">
    <property type="term" value="F:isomerase activity"/>
    <property type="evidence" value="ECO:0007669"/>
    <property type="project" value="UniProtKB-KW"/>
</dbReference>
<dbReference type="InterPro" id="IPR050312">
    <property type="entry name" value="IolE/XylAMocC-like"/>
</dbReference>
<gene>
    <name evidence="2" type="ORF">DWU89_01555</name>
</gene>
<protein>
    <submittedName>
        <fullName evidence="2">Sugar phosphate isomerase/epimerase</fullName>
    </submittedName>
</protein>
<keyword evidence="2" id="KW-0413">Isomerase</keyword>
<feature type="domain" description="Xylose isomerase-like TIM barrel" evidence="1">
    <location>
        <begin position="94"/>
        <end position="324"/>
    </location>
</feature>
<dbReference type="Pfam" id="PF01261">
    <property type="entry name" value="AP_endonuc_2"/>
    <property type="match status" value="1"/>
</dbReference>
<accession>A0A3D8HJ88</accession>
<proteinExistence type="predicted"/>
<dbReference type="AlphaFoldDB" id="A0A3D8HJ88"/>
<evidence type="ECO:0000259" key="1">
    <source>
        <dbReference type="Pfam" id="PF01261"/>
    </source>
</evidence>
<dbReference type="EMBL" id="QREV01000002">
    <property type="protein sequence ID" value="RDU51026.1"/>
    <property type="molecule type" value="Genomic_DNA"/>
</dbReference>
<name>A0A3D8HJ88_9BACT</name>
<dbReference type="PROSITE" id="PS51318">
    <property type="entry name" value="TAT"/>
    <property type="match status" value="1"/>
</dbReference>
<dbReference type="InterPro" id="IPR006311">
    <property type="entry name" value="TAT_signal"/>
</dbReference>
<comment type="caution">
    <text evidence="2">The sequence shown here is derived from an EMBL/GenBank/DDBJ whole genome shotgun (WGS) entry which is preliminary data.</text>
</comment>
<dbReference type="SUPFAM" id="SSF51658">
    <property type="entry name" value="Xylose isomerase-like"/>
    <property type="match status" value="1"/>
</dbReference>
<evidence type="ECO:0000313" key="2">
    <source>
        <dbReference type="EMBL" id="RDU51026.1"/>
    </source>
</evidence>